<sequence>MTTADQMPSLRRRTSTQWRSYADDVLPMFIAEMDFPTPPGVKTALEAAVANNDTGYAATGDRGAARAWAQFAASRWGWSPDPERIVYTTDVTVVIVESLRRLIRPGDGVVLTPPVYAPFYALVAEAGGHPVEVPLQDDGVTLPSGPRGDRRRPGRRGARGPTLQPAQPAGTRAFPRGPGRARADRGAARRARGERRDPRAPDAPRRGVHPRTSRSRTRRGTTAWRRRPGARRSTWRG</sequence>
<dbReference type="Gene3D" id="3.40.640.10">
    <property type="entry name" value="Type I PLP-dependent aspartate aminotransferase-like (Major domain)"/>
    <property type="match status" value="1"/>
</dbReference>
<evidence type="ECO:0000313" key="4">
    <source>
        <dbReference type="EMBL" id="GEC99194.1"/>
    </source>
</evidence>
<dbReference type="Proteomes" id="UP000315730">
    <property type="component" value="Unassembled WGS sequence"/>
</dbReference>
<organism evidence="4 5">
    <name type="scientific">Kocuria varians</name>
    <name type="common">Micrococcus varians</name>
    <dbReference type="NCBI Taxonomy" id="1272"/>
    <lineage>
        <taxon>Bacteria</taxon>
        <taxon>Bacillati</taxon>
        <taxon>Actinomycetota</taxon>
        <taxon>Actinomycetes</taxon>
        <taxon>Micrococcales</taxon>
        <taxon>Micrococcaceae</taxon>
        <taxon>Kocuria</taxon>
    </lineage>
</organism>
<protein>
    <recommendedName>
        <fullName evidence="6">Aminotransferase class I/classII domain-containing protein</fullName>
    </recommendedName>
</protein>
<accession>A0A4Y4D665</accession>
<keyword evidence="5" id="KW-1185">Reference proteome</keyword>
<feature type="compositionally biased region" description="Low complexity" evidence="3">
    <location>
        <begin position="168"/>
        <end position="180"/>
    </location>
</feature>
<name>A0A4Y4D665_KOCVA</name>
<evidence type="ECO:0000256" key="3">
    <source>
        <dbReference type="SAM" id="MobiDB-lite"/>
    </source>
</evidence>
<dbReference type="InterPro" id="IPR015424">
    <property type="entry name" value="PyrdxlP-dep_Trfase"/>
</dbReference>
<feature type="compositionally biased region" description="Basic residues" evidence="3">
    <location>
        <begin position="206"/>
        <end position="237"/>
    </location>
</feature>
<keyword evidence="2" id="KW-0663">Pyridoxal phosphate</keyword>
<feature type="compositionally biased region" description="Basic and acidic residues" evidence="3">
    <location>
        <begin position="194"/>
        <end position="205"/>
    </location>
</feature>
<dbReference type="SUPFAM" id="SSF53383">
    <property type="entry name" value="PLP-dependent transferases"/>
    <property type="match status" value="1"/>
</dbReference>
<dbReference type="InterPro" id="IPR051798">
    <property type="entry name" value="Class-II_PLP-Dep_Aminotrans"/>
</dbReference>
<comment type="caution">
    <text evidence="4">The sequence shown here is derived from an EMBL/GenBank/DDBJ whole genome shotgun (WGS) entry which is preliminary data.</text>
</comment>
<dbReference type="PANTHER" id="PTHR43525">
    <property type="entry name" value="PROTEIN MALY"/>
    <property type="match status" value="1"/>
</dbReference>
<dbReference type="PANTHER" id="PTHR43525:SF2">
    <property type="entry name" value="CYSTATHIONINE BETA-LYASE-RELATED"/>
    <property type="match status" value="1"/>
</dbReference>
<dbReference type="AlphaFoldDB" id="A0A4Y4D665"/>
<dbReference type="STRING" id="1272.GCA_900014985_00203"/>
<evidence type="ECO:0000256" key="1">
    <source>
        <dbReference type="ARBA" id="ARBA00001933"/>
    </source>
</evidence>
<dbReference type="InterPro" id="IPR015422">
    <property type="entry name" value="PyrdxlP-dep_Trfase_small"/>
</dbReference>
<evidence type="ECO:0008006" key="6">
    <source>
        <dbReference type="Google" id="ProtNLM"/>
    </source>
</evidence>
<comment type="cofactor">
    <cofactor evidence="1">
        <name>pyridoxal 5'-phosphate</name>
        <dbReference type="ChEBI" id="CHEBI:597326"/>
    </cofactor>
</comment>
<reference evidence="4 5" key="1">
    <citation type="submission" date="2019-06" db="EMBL/GenBank/DDBJ databases">
        <title>Whole genome shotgun sequence of Kocuria varians NBRC 15358.</title>
        <authorList>
            <person name="Hosoyama A."/>
            <person name="Uohara A."/>
            <person name="Ohji S."/>
            <person name="Ichikawa N."/>
        </authorList>
    </citation>
    <scope>NUCLEOTIDE SEQUENCE [LARGE SCALE GENOMIC DNA]</scope>
    <source>
        <strain evidence="4 5">NBRC 15358</strain>
    </source>
</reference>
<evidence type="ECO:0000256" key="2">
    <source>
        <dbReference type="ARBA" id="ARBA00022898"/>
    </source>
</evidence>
<feature type="compositionally biased region" description="Basic residues" evidence="3">
    <location>
        <begin position="149"/>
        <end position="158"/>
    </location>
</feature>
<proteinExistence type="predicted"/>
<dbReference type="EMBL" id="BJNW01000010">
    <property type="protein sequence ID" value="GEC99194.1"/>
    <property type="molecule type" value="Genomic_DNA"/>
</dbReference>
<dbReference type="Gene3D" id="3.90.1150.10">
    <property type="entry name" value="Aspartate Aminotransferase, domain 1"/>
    <property type="match status" value="1"/>
</dbReference>
<gene>
    <name evidence="4" type="ORF">KVA01_13490</name>
</gene>
<evidence type="ECO:0000313" key="5">
    <source>
        <dbReference type="Proteomes" id="UP000315730"/>
    </source>
</evidence>
<dbReference type="InterPro" id="IPR015421">
    <property type="entry name" value="PyrdxlP-dep_Trfase_major"/>
</dbReference>
<feature type="region of interest" description="Disordered" evidence="3">
    <location>
        <begin position="132"/>
        <end position="237"/>
    </location>
</feature>